<dbReference type="Proteomes" id="UP000825935">
    <property type="component" value="Chromosome 28"/>
</dbReference>
<dbReference type="PANTHER" id="PTHR33374">
    <property type="entry name" value="ARABINOGALACTAN PROTEIN 20"/>
    <property type="match status" value="1"/>
</dbReference>
<comment type="caution">
    <text evidence="3">The sequence shown here is derived from an EMBL/GenBank/DDBJ whole genome shotgun (WGS) entry which is preliminary data.</text>
</comment>
<dbReference type="OMA" id="MAVSCAS"/>
<sequence length="75" mass="8123">MELQAMAFSKLLSFVIFLLCLLQIAALAQPSAAPSPAPANDGSMLDLGIAYALMFVALFVTYIIHPVDTFPFNLF</sequence>
<keyword evidence="4" id="KW-1185">Reference proteome</keyword>
<keyword evidence="1" id="KW-0812">Transmembrane</keyword>
<gene>
    <name evidence="3" type="ORF">KP509_28G043700</name>
</gene>
<name>A0A8T2RBJ0_CERRI</name>
<feature type="transmembrane region" description="Helical" evidence="1">
    <location>
        <begin position="44"/>
        <end position="64"/>
    </location>
</feature>
<keyword evidence="2" id="KW-0732">Signal</keyword>
<feature type="signal peptide" evidence="2">
    <location>
        <begin position="1"/>
        <end position="28"/>
    </location>
</feature>
<dbReference type="AlphaFoldDB" id="A0A8T2RBJ0"/>
<dbReference type="EMBL" id="CM035433">
    <property type="protein sequence ID" value="KAH7293812.1"/>
    <property type="molecule type" value="Genomic_DNA"/>
</dbReference>
<evidence type="ECO:0000256" key="1">
    <source>
        <dbReference type="SAM" id="Phobius"/>
    </source>
</evidence>
<reference evidence="3" key="1">
    <citation type="submission" date="2021-08" db="EMBL/GenBank/DDBJ databases">
        <title>WGS assembly of Ceratopteris richardii.</title>
        <authorList>
            <person name="Marchant D.B."/>
            <person name="Chen G."/>
            <person name="Jenkins J."/>
            <person name="Shu S."/>
            <person name="Leebens-Mack J."/>
            <person name="Grimwood J."/>
            <person name="Schmutz J."/>
            <person name="Soltis P."/>
            <person name="Soltis D."/>
            <person name="Chen Z.-H."/>
        </authorList>
    </citation>
    <scope>NUCLEOTIDE SEQUENCE</scope>
    <source>
        <strain evidence="3">Whitten #5841</strain>
        <tissue evidence="3">Leaf</tissue>
    </source>
</reference>
<dbReference type="InterPro" id="IPR009424">
    <property type="entry name" value="AGP16/20/22/41"/>
</dbReference>
<accession>A0A8T2RBJ0</accession>
<dbReference type="Pfam" id="PF06376">
    <property type="entry name" value="AGP"/>
    <property type="match status" value="1"/>
</dbReference>
<feature type="chain" id="PRO_5035916492" evidence="2">
    <location>
        <begin position="29"/>
        <end position="75"/>
    </location>
</feature>
<proteinExistence type="predicted"/>
<organism evidence="3 4">
    <name type="scientific">Ceratopteris richardii</name>
    <name type="common">Triangle waterfern</name>
    <dbReference type="NCBI Taxonomy" id="49495"/>
    <lineage>
        <taxon>Eukaryota</taxon>
        <taxon>Viridiplantae</taxon>
        <taxon>Streptophyta</taxon>
        <taxon>Embryophyta</taxon>
        <taxon>Tracheophyta</taxon>
        <taxon>Polypodiopsida</taxon>
        <taxon>Polypodiidae</taxon>
        <taxon>Polypodiales</taxon>
        <taxon>Pteridineae</taxon>
        <taxon>Pteridaceae</taxon>
        <taxon>Parkerioideae</taxon>
        <taxon>Ceratopteris</taxon>
    </lineage>
</organism>
<dbReference type="OrthoDB" id="775586at2759"/>
<keyword evidence="1" id="KW-1133">Transmembrane helix</keyword>
<evidence type="ECO:0000256" key="2">
    <source>
        <dbReference type="SAM" id="SignalP"/>
    </source>
</evidence>
<evidence type="ECO:0000313" key="3">
    <source>
        <dbReference type="EMBL" id="KAH7293812.1"/>
    </source>
</evidence>
<evidence type="ECO:0000313" key="4">
    <source>
        <dbReference type="Proteomes" id="UP000825935"/>
    </source>
</evidence>
<keyword evidence="1" id="KW-0472">Membrane</keyword>
<protein>
    <submittedName>
        <fullName evidence="3">Uncharacterized protein</fullName>
    </submittedName>
</protein>